<dbReference type="HOGENOM" id="CLU_2727365_0_0_1"/>
<dbReference type="Proteomes" id="UP000009183">
    <property type="component" value="Chromosome 1"/>
</dbReference>
<keyword evidence="2" id="KW-1185">Reference proteome</keyword>
<protein>
    <submittedName>
        <fullName evidence="1">Uncharacterized protein</fullName>
    </submittedName>
</protein>
<gene>
    <name evidence="1" type="ordered locus">VIT_01s0010g00150</name>
</gene>
<evidence type="ECO:0000313" key="1">
    <source>
        <dbReference type="EMBL" id="CBI27379.3"/>
    </source>
</evidence>
<dbReference type="AlphaFoldDB" id="D7TA57"/>
<evidence type="ECO:0000313" key="2">
    <source>
        <dbReference type="Proteomes" id="UP000009183"/>
    </source>
</evidence>
<organism evidence="1 2">
    <name type="scientific">Vitis vinifera</name>
    <name type="common">Grape</name>
    <dbReference type="NCBI Taxonomy" id="29760"/>
    <lineage>
        <taxon>Eukaryota</taxon>
        <taxon>Viridiplantae</taxon>
        <taxon>Streptophyta</taxon>
        <taxon>Embryophyta</taxon>
        <taxon>Tracheophyta</taxon>
        <taxon>Spermatophyta</taxon>
        <taxon>Magnoliopsida</taxon>
        <taxon>eudicotyledons</taxon>
        <taxon>Gunneridae</taxon>
        <taxon>Pentapetalae</taxon>
        <taxon>rosids</taxon>
        <taxon>Vitales</taxon>
        <taxon>Vitaceae</taxon>
        <taxon>Viteae</taxon>
        <taxon>Vitis</taxon>
    </lineage>
</organism>
<dbReference type="PaxDb" id="29760-VIT_01s0010g00150.t01"/>
<accession>D7TA57</accession>
<dbReference type="InParanoid" id="D7TA57"/>
<reference evidence="2" key="1">
    <citation type="journal article" date="2007" name="Nature">
        <title>The grapevine genome sequence suggests ancestral hexaploidization in major angiosperm phyla.</title>
        <authorList>
            <consortium name="The French-Italian Public Consortium for Grapevine Genome Characterization."/>
            <person name="Jaillon O."/>
            <person name="Aury J.-M."/>
            <person name="Noel B."/>
            <person name="Policriti A."/>
            <person name="Clepet C."/>
            <person name="Casagrande A."/>
            <person name="Choisne N."/>
            <person name="Aubourg S."/>
            <person name="Vitulo N."/>
            <person name="Jubin C."/>
            <person name="Vezzi A."/>
            <person name="Legeai F."/>
            <person name="Hugueney P."/>
            <person name="Dasilva C."/>
            <person name="Horner D."/>
            <person name="Mica E."/>
            <person name="Jublot D."/>
            <person name="Poulain J."/>
            <person name="Bruyere C."/>
            <person name="Billault A."/>
            <person name="Segurens B."/>
            <person name="Gouyvenoux M."/>
            <person name="Ugarte E."/>
            <person name="Cattonaro F."/>
            <person name="Anthouard V."/>
            <person name="Vico V."/>
            <person name="Del Fabbro C."/>
            <person name="Alaux M."/>
            <person name="Di Gaspero G."/>
            <person name="Dumas V."/>
            <person name="Felice N."/>
            <person name="Paillard S."/>
            <person name="Juman I."/>
            <person name="Moroldo M."/>
            <person name="Scalabrin S."/>
            <person name="Canaguier A."/>
            <person name="Le Clainche I."/>
            <person name="Malacrida G."/>
            <person name="Durand E."/>
            <person name="Pesole G."/>
            <person name="Laucou V."/>
            <person name="Chatelet P."/>
            <person name="Merdinoglu D."/>
            <person name="Delledonne M."/>
            <person name="Pezzotti M."/>
            <person name="Lecharny A."/>
            <person name="Scarpelli C."/>
            <person name="Artiguenave F."/>
            <person name="Pe M.E."/>
            <person name="Valle G."/>
            <person name="Morgante M."/>
            <person name="Caboche M."/>
            <person name="Adam-Blondon A.-F."/>
            <person name="Weissenbach J."/>
            <person name="Quetier F."/>
            <person name="Wincker P."/>
        </authorList>
    </citation>
    <scope>NUCLEOTIDE SEQUENCE [LARGE SCALE GENOMIC DNA]</scope>
    <source>
        <strain evidence="2">cv. Pinot noir / PN40024</strain>
    </source>
</reference>
<dbReference type="EMBL" id="FN595754">
    <property type="protein sequence ID" value="CBI27379.3"/>
    <property type="molecule type" value="Genomic_DNA"/>
</dbReference>
<name>D7TA57_VITVI</name>
<sequence length="72" mass="8360">MTSLLPGWQSLPWCYTHVHLCSTLCFLFSKINELSMLHFFLRVGGKTRHLMVSCQHIGMLYHPSSPFTLKLH</sequence>
<proteinExistence type="predicted"/>